<protein>
    <recommendedName>
        <fullName evidence="4">Lipoprotein</fullName>
    </recommendedName>
</protein>
<evidence type="ECO:0000256" key="1">
    <source>
        <dbReference type="SAM" id="SignalP"/>
    </source>
</evidence>
<dbReference type="EMBL" id="JAQOMS010000002">
    <property type="protein sequence ID" value="MDC2889807.1"/>
    <property type="molecule type" value="Genomic_DNA"/>
</dbReference>
<feature type="chain" id="PRO_5045409354" description="Lipoprotein" evidence="1">
    <location>
        <begin position="19"/>
        <end position="45"/>
    </location>
</feature>
<keyword evidence="3" id="KW-1185">Reference proteome</keyword>
<evidence type="ECO:0000313" key="2">
    <source>
        <dbReference type="EMBL" id="MDC2889807.1"/>
    </source>
</evidence>
<sequence length="45" mass="5083">MKHLRNALVVIVALSAVACSNKSMYQFGKNYQKTSVLKKRKQRGS</sequence>
<proteinExistence type="predicted"/>
<evidence type="ECO:0008006" key="4">
    <source>
        <dbReference type="Google" id="ProtNLM"/>
    </source>
</evidence>
<dbReference type="RefSeq" id="WP_272181164.1">
    <property type="nucleotide sequence ID" value="NZ_JAQOMS010000002.1"/>
</dbReference>
<comment type="caution">
    <text evidence="2">The sequence shown here is derived from an EMBL/GenBank/DDBJ whole genome shotgun (WGS) entry which is preliminary data.</text>
</comment>
<name>A0ABT5FGF3_9GAMM</name>
<keyword evidence="1" id="KW-0732">Signal</keyword>
<dbReference type="Proteomes" id="UP001528411">
    <property type="component" value="Unassembled WGS sequence"/>
</dbReference>
<evidence type="ECO:0000313" key="3">
    <source>
        <dbReference type="Proteomes" id="UP001528411"/>
    </source>
</evidence>
<organism evidence="2 3">
    <name type="scientific">Psychrosphaera algicola</name>
    <dbReference type="NCBI Taxonomy" id="3023714"/>
    <lineage>
        <taxon>Bacteria</taxon>
        <taxon>Pseudomonadati</taxon>
        <taxon>Pseudomonadota</taxon>
        <taxon>Gammaproteobacteria</taxon>
        <taxon>Alteromonadales</taxon>
        <taxon>Pseudoalteromonadaceae</taxon>
        <taxon>Psychrosphaera</taxon>
    </lineage>
</organism>
<dbReference type="PROSITE" id="PS51257">
    <property type="entry name" value="PROKAR_LIPOPROTEIN"/>
    <property type="match status" value="1"/>
</dbReference>
<accession>A0ABT5FGF3</accession>
<feature type="signal peptide" evidence="1">
    <location>
        <begin position="1"/>
        <end position="18"/>
    </location>
</feature>
<reference evidence="2 3" key="1">
    <citation type="submission" date="2023-01" db="EMBL/GenBank/DDBJ databases">
        <title>Psychrosphaera sp. nov., isolated from marine algae.</title>
        <authorList>
            <person name="Bayburt H."/>
            <person name="Choi B.J."/>
            <person name="Kim J.M."/>
            <person name="Choi D.G."/>
            <person name="Jeon C.O."/>
        </authorList>
    </citation>
    <scope>NUCLEOTIDE SEQUENCE [LARGE SCALE GENOMIC DNA]</scope>
    <source>
        <strain evidence="2 3">G1-22</strain>
    </source>
</reference>
<gene>
    <name evidence="2" type="ORF">PN838_14790</name>
</gene>